<dbReference type="EC" id="2.7.11.25" evidence="2"/>
<keyword evidence="6 9" id="KW-0067">ATP-binding</keyword>
<keyword evidence="4 9" id="KW-0547">Nucleotide-binding</keyword>
<feature type="region of interest" description="Disordered" evidence="10">
    <location>
        <begin position="703"/>
        <end position="732"/>
    </location>
</feature>
<dbReference type="PROSITE" id="PS50011">
    <property type="entry name" value="PROTEIN_KINASE_DOM"/>
    <property type="match status" value="1"/>
</dbReference>
<proteinExistence type="inferred from homology"/>
<evidence type="ECO:0000259" key="11">
    <source>
        <dbReference type="PROSITE" id="PS50011"/>
    </source>
</evidence>
<feature type="domain" description="Protein kinase" evidence="11">
    <location>
        <begin position="311"/>
        <end position="567"/>
    </location>
</feature>
<evidence type="ECO:0000313" key="12">
    <source>
        <dbReference type="Proteomes" id="UP001515500"/>
    </source>
</evidence>
<feature type="compositionally biased region" description="Basic residues" evidence="10">
    <location>
        <begin position="62"/>
        <end position="72"/>
    </location>
</feature>
<dbReference type="InterPro" id="IPR011009">
    <property type="entry name" value="Kinase-like_dom_sf"/>
</dbReference>
<comment type="similarity">
    <text evidence="1">Belongs to the protein kinase superfamily. STE Ser/Thr protein kinase family. MAP kinase kinase kinase subfamily.</text>
</comment>
<dbReference type="GO" id="GO:0005524">
    <property type="term" value="F:ATP binding"/>
    <property type="evidence" value="ECO:0007669"/>
    <property type="project" value="UniProtKB-UniRule"/>
</dbReference>
<sequence length="732" mass="80110">MRAFSSLYAPTSKKLSLFTPSLCFHSPSPSPSPSLPSSPPLSLSIWIPKSRLEMPAWWPSKSKSKAKSKSTPRKSNPKEELKASSFDGVSVTRTPPRELSPAGGGAVAPLFSLGYRLPLPCELASASSLQTHDQAGVLVTGSISASSSTSYASSDENPELGFLRHPELAGAPKEKFVKPELQKLVHVPQESHTFLCNPSLEHAKCYETSVSQKKDFPLYCGDVPSSSGTAFTHGQTFGNIICNQRSANGGSGSRGHPFHTAPTSPIHQKVFSMCPESATVWQDDMRCVPHPLPLPPGSPTSSSSQCLRSHWKKGKLIGRGTFGHVYQGFNSGSGQMCAIKEVSIICDDSNSKECLRQLNQEITLLSQLSHPNIVRYYGSELVDGTLSVYLEYVSGGSIYKLLQEYGPFKEPVIQSYTRQILSGLAYLHGRNTIHRDIKGANILVDTNGEIKLADFGMAKHISAYTSIRSFKGSPNWMAPEVIMNNCGYTLSVDIWSLGCTILEMATSKPPWSQYEGAAAIFKIGNGKDIPEIPDHLSEDGKSFLKLCLQRDPSARPTAAKLLEHPFVQDQTPKTASNFMFMNTLPSRDRNHNQATSNLYSRRSISPLRDREYSIAQTNGFSLAFNASDLASRSNLSLPVSPCSSPLRQCKQSNRSYLLSPPHPAFSTGAINYSPANYSLYPTRPTSNFLDPWPEIHPLKLSSTPFDTPLKSTTPFDSPRMSTTPYGSPRRHL</sequence>
<evidence type="ECO:0000256" key="8">
    <source>
        <dbReference type="ARBA" id="ARBA00048329"/>
    </source>
</evidence>
<dbReference type="CDD" id="cd06632">
    <property type="entry name" value="STKc_MEKK1_plant"/>
    <property type="match status" value="1"/>
</dbReference>
<evidence type="ECO:0000256" key="10">
    <source>
        <dbReference type="SAM" id="MobiDB-lite"/>
    </source>
</evidence>
<dbReference type="InterPro" id="IPR017441">
    <property type="entry name" value="Protein_kinase_ATP_BS"/>
</dbReference>
<evidence type="ECO:0000256" key="5">
    <source>
        <dbReference type="ARBA" id="ARBA00022777"/>
    </source>
</evidence>
<dbReference type="SUPFAM" id="SSF56112">
    <property type="entry name" value="Protein kinase-like (PK-like)"/>
    <property type="match status" value="1"/>
</dbReference>
<dbReference type="InterPro" id="IPR000719">
    <property type="entry name" value="Prot_kinase_dom"/>
</dbReference>
<evidence type="ECO:0000256" key="9">
    <source>
        <dbReference type="PROSITE-ProRule" id="PRU10141"/>
    </source>
</evidence>
<keyword evidence="12" id="KW-1185">Reference proteome</keyword>
<feature type="binding site" evidence="9">
    <location>
        <position position="340"/>
    </location>
    <ligand>
        <name>ATP</name>
        <dbReference type="ChEBI" id="CHEBI:30616"/>
    </ligand>
</feature>
<evidence type="ECO:0000256" key="1">
    <source>
        <dbReference type="ARBA" id="ARBA00006529"/>
    </source>
</evidence>
<dbReference type="FunFam" id="1.10.510.10:FF:000186">
    <property type="entry name" value="Mitogen-activated protein kinase kinase kinase"/>
    <property type="match status" value="1"/>
</dbReference>
<comment type="catalytic activity">
    <reaction evidence="8">
        <text>L-seryl-[protein] + ATP = O-phospho-L-seryl-[protein] + ADP + H(+)</text>
        <dbReference type="Rhea" id="RHEA:17989"/>
        <dbReference type="Rhea" id="RHEA-COMP:9863"/>
        <dbReference type="Rhea" id="RHEA-COMP:11604"/>
        <dbReference type="ChEBI" id="CHEBI:15378"/>
        <dbReference type="ChEBI" id="CHEBI:29999"/>
        <dbReference type="ChEBI" id="CHEBI:30616"/>
        <dbReference type="ChEBI" id="CHEBI:83421"/>
        <dbReference type="ChEBI" id="CHEBI:456216"/>
        <dbReference type="EC" id="2.7.11.25"/>
    </reaction>
</comment>
<dbReference type="AlphaFoldDB" id="A0AB40BDI7"/>
<accession>A0AB40BDI7</accession>
<organism evidence="12 13">
    <name type="scientific">Dioscorea cayennensis subsp. rotundata</name>
    <name type="common">White Guinea yam</name>
    <name type="synonym">Dioscorea rotundata</name>
    <dbReference type="NCBI Taxonomy" id="55577"/>
    <lineage>
        <taxon>Eukaryota</taxon>
        <taxon>Viridiplantae</taxon>
        <taxon>Streptophyta</taxon>
        <taxon>Embryophyta</taxon>
        <taxon>Tracheophyta</taxon>
        <taxon>Spermatophyta</taxon>
        <taxon>Magnoliopsida</taxon>
        <taxon>Liliopsida</taxon>
        <taxon>Dioscoreales</taxon>
        <taxon>Dioscoreaceae</taxon>
        <taxon>Dioscorea</taxon>
    </lineage>
</organism>
<reference evidence="13" key="1">
    <citation type="submission" date="2025-08" db="UniProtKB">
        <authorList>
            <consortium name="RefSeq"/>
        </authorList>
    </citation>
    <scope>IDENTIFICATION</scope>
</reference>
<dbReference type="Pfam" id="PF00069">
    <property type="entry name" value="Pkinase"/>
    <property type="match status" value="1"/>
</dbReference>
<dbReference type="InterPro" id="IPR050538">
    <property type="entry name" value="MAP_kinase_kinase_kinase"/>
</dbReference>
<dbReference type="GO" id="GO:0005737">
    <property type="term" value="C:cytoplasm"/>
    <property type="evidence" value="ECO:0007669"/>
    <property type="project" value="TreeGrafter"/>
</dbReference>
<keyword evidence="3" id="KW-0808">Transferase</keyword>
<protein>
    <recommendedName>
        <fullName evidence="2">mitogen-activated protein kinase kinase kinase</fullName>
        <ecNumber evidence="2">2.7.11.25</ecNumber>
    </recommendedName>
</protein>
<dbReference type="GeneID" id="120261539"/>
<dbReference type="PANTHER" id="PTHR48016:SF8">
    <property type="entry name" value="MITOGEN-ACTIVATED PROTEIN KINASE KINASE KINASE 3"/>
    <property type="match status" value="1"/>
</dbReference>
<dbReference type="PROSITE" id="PS00107">
    <property type="entry name" value="PROTEIN_KINASE_ATP"/>
    <property type="match status" value="1"/>
</dbReference>
<comment type="catalytic activity">
    <reaction evidence="7">
        <text>L-threonyl-[protein] + ATP = O-phospho-L-threonyl-[protein] + ADP + H(+)</text>
        <dbReference type="Rhea" id="RHEA:46608"/>
        <dbReference type="Rhea" id="RHEA-COMP:11060"/>
        <dbReference type="Rhea" id="RHEA-COMP:11605"/>
        <dbReference type="ChEBI" id="CHEBI:15378"/>
        <dbReference type="ChEBI" id="CHEBI:30013"/>
        <dbReference type="ChEBI" id="CHEBI:30616"/>
        <dbReference type="ChEBI" id="CHEBI:61977"/>
        <dbReference type="ChEBI" id="CHEBI:456216"/>
        <dbReference type="EC" id="2.7.11.25"/>
    </reaction>
</comment>
<dbReference type="PANTHER" id="PTHR48016">
    <property type="entry name" value="MAP KINASE KINASE KINASE SSK2-RELATED-RELATED"/>
    <property type="match status" value="1"/>
</dbReference>
<evidence type="ECO:0000313" key="13">
    <source>
        <dbReference type="RefSeq" id="XP_039125396.1"/>
    </source>
</evidence>
<dbReference type="RefSeq" id="XP_039125396.1">
    <property type="nucleotide sequence ID" value="XM_039269462.1"/>
</dbReference>
<evidence type="ECO:0000256" key="6">
    <source>
        <dbReference type="ARBA" id="ARBA00022840"/>
    </source>
</evidence>
<evidence type="ECO:0000256" key="4">
    <source>
        <dbReference type="ARBA" id="ARBA00022741"/>
    </source>
</evidence>
<dbReference type="Gene3D" id="1.10.510.10">
    <property type="entry name" value="Transferase(Phosphotransferase) domain 1"/>
    <property type="match status" value="1"/>
</dbReference>
<dbReference type="Proteomes" id="UP001515500">
    <property type="component" value="Chromosome 5"/>
</dbReference>
<evidence type="ECO:0000256" key="7">
    <source>
        <dbReference type="ARBA" id="ARBA00047559"/>
    </source>
</evidence>
<evidence type="ECO:0000256" key="2">
    <source>
        <dbReference type="ARBA" id="ARBA00012406"/>
    </source>
</evidence>
<feature type="compositionally biased region" description="Polar residues" evidence="10">
    <location>
        <begin position="703"/>
        <end position="725"/>
    </location>
</feature>
<gene>
    <name evidence="13" type="primary">LOC120261539</name>
</gene>
<evidence type="ECO:0000256" key="3">
    <source>
        <dbReference type="ARBA" id="ARBA00022679"/>
    </source>
</evidence>
<name>A0AB40BDI7_DIOCR</name>
<keyword evidence="5" id="KW-0418">Kinase</keyword>
<feature type="region of interest" description="Disordered" evidence="10">
    <location>
        <begin position="58"/>
        <end position="103"/>
    </location>
</feature>
<dbReference type="GO" id="GO:0004709">
    <property type="term" value="F:MAP kinase kinase kinase activity"/>
    <property type="evidence" value="ECO:0007669"/>
    <property type="project" value="UniProtKB-EC"/>
</dbReference>
<dbReference type="SMART" id="SM00220">
    <property type="entry name" value="S_TKc"/>
    <property type="match status" value="1"/>
</dbReference>